<dbReference type="EMBL" id="NWTM01000001">
    <property type="protein sequence ID" value="RYC44601.1"/>
    <property type="molecule type" value="Genomic_DNA"/>
</dbReference>
<keyword evidence="2" id="KW-1185">Reference proteome</keyword>
<evidence type="ECO:0000313" key="2">
    <source>
        <dbReference type="Proteomes" id="UP001138460"/>
    </source>
</evidence>
<gene>
    <name evidence="1" type="ORF">CLR69_06170</name>
</gene>
<dbReference type="AlphaFoldDB" id="A0A9X8JJG6"/>
<protein>
    <submittedName>
        <fullName evidence="1">Uncharacterized protein</fullName>
    </submittedName>
</protein>
<dbReference type="RefSeq" id="WP_129711356.1">
    <property type="nucleotide sequence ID" value="NZ_JBEHFA010000003.1"/>
</dbReference>
<dbReference type="Proteomes" id="UP001138460">
    <property type="component" value="Unassembled WGS sequence"/>
</dbReference>
<comment type="caution">
    <text evidence="1">The sequence shown here is derived from an EMBL/GenBank/DDBJ whole genome shotgun (WGS) entry which is preliminary data.</text>
</comment>
<organism evidence="1 2">
    <name type="scientific">Pectobacterium zantedeschiae</name>
    <dbReference type="NCBI Taxonomy" id="2034769"/>
    <lineage>
        <taxon>Bacteria</taxon>
        <taxon>Pseudomonadati</taxon>
        <taxon>Pseudomonadota</taxon>
        <taxon>Gammaproteobacteria</taxon>
        <taxon>Enterobacterales</taxon>
        <taxon>Pectobacteriaceae</taxon>
        <taxon>Pectobacterium</taxon>
    </lineage>
</organism>
<evidence type="ECO:0000313" key="1">
    <source>
        <dbReference type="EMBL" id="RYC44601.1"/>
    </source>
</evidence>
<sequence>MEKTVPELKEFTPGNTRRYEQANMIWYILSGYAHANKESGKLITYGELAELMGYGRRAGRGLKEALALVSLYSLYNNLAPMSVIVVNQVTEEPGFLEMLREGRTLAQEQNAVFDTNWYKYRVPSPGTFRKVAENLSWDDVR</sequence>
<name>A0A9X8JJG6_9GAMM</name>
<reference evidence="1 2" key="1">
    <citation type="journal article" date="2018" name="Syst. Appl. Microbiol.">
        <title>Pectobacterium zantedeschiae sp. nov. a new species of a soft rot pathogen isolated from Calla lily (Zantedeschia spp.).</title>
        <authorList>
            <person name="Waleron M."/>
            <person name="Misztak A."/>
            <person name="Waleron M."/>
            <person name="Franczuk M."/>
            <person name="Jonca J."/>
            <person name="Wielgomas B."/>
            <person name="Mikicinski A."/>
            <person name="Popovic T."/>
            <person name="Waleron K."/>
        </authorList>
    </citation>
    <scope>NUCLEOTIDE SEQUENCE [LARGE SCALE GENOMIC DNA]</scope>
    <source>
        <strain evidence="1 2">9M</strain>
    </source>
</reference>
<dbReference type="OrthoDB" id="7596231at2"/>
<accession>A0A9X8JJG6</accession>
<proteinExistence type="predicted"/>